<dbReference type="EMBL" id="OBEI01000004">
    <property type="protein sequence ID" value="SNZ08242.1"/>
    <property type="molecule type" value="Genomic_DNA"/>
</dbReference>
<evidence type="ECO:0000313" key="2">
    <source>
        <dbReference type="Proteomes" id="UP000219036"/>
    </source>
</evidence>
<keyword evidence="2" id="KW-1185">Reference proteome</keyword>
<evidence type="ECO:0000313" key="1">
    <source>
        <dbReference type="EMBL" id="SNZ08242.1"/>
    </source>
</evidence>
<dbReference type="Proteomes" id="UP000219036">
    <property type="component" value="Unassembled WGS sequence"/>
</dbReference>
<protein>
    <submittedName>
        <fullName evidence="1">Uncharacterized protein</fullName>
    </submittedName>
</protein>
<sequence>MKEVKYFKNLLSQLEKKKKIHLQKYTECKGNCGYYRKLEQRINGIKEILKLLEE</sequence>
<name>A0A285NFG1_9AQUI</name>
<organism evidence="1 2">
    <name type="scientific">Persephonella hydrogeniphila</name>
    <dbReference type="NCBI Taxonomy" id="198703"/>
    <lineage>
        <taxon>Bacteria</taxon>
        <taxon>Pseudomonadati</taxon>
        <taxon>Aquificota</taxon>
        <taxon>Aquificia</taxon>
        <taxon>Aquificales</taxon>
        <taxon>Hydrogenothermaceae</taxon>
        <taxon>Persephonella</taxon>
    </lineage>
</organism>
<dbReference type="AlphaFoldDB" id="A0A285NFG1"/>
<proteinExistence type="predicted"/>
<accession>A0A285NFG1</accession>
<dbReference type="RefSeq" id="WP_180754005.1">
    <property type="nucleotide sequence ID" value="NZ_OBEI01000004.1"/>
</dbReference>
<gene>
    <name evidence="1" type="ORF">SAMN06265182_1230</name>
</gene>
<reference evidence="2" key="1">
    <citation type="submission" date="2017-09" db="EMBL/GenBank/DDBJ databases">
        <authorList>
            <person name="Varghese N."/>
            <person name="Submissions S."/>
        </authorList>
    </citation>
    <scope>NUCLEOTIDE SEQUENCE [LARGE SCALE GENOMIC DNA]</scope>
    <source>
        <strain evidence="2">DSM 15103</strain>
    </source>
</reference>